<reference evidence="2" key="1">
    <citation type="journal article" date="2021" name="J. Hered.">
        <title>Genome Assembly of Salicaceae Populus deltoides (Eastern Cottonwood) I-69 Based on Nanopore Sequencing and Hi-C Technologies.</title>
        <authorList>
            <person name="Bai S."/>
            <person name="Wu H."/>
            <person name="Zhang J."/>
            <person name="Pan Z."/>
            <person name="Zhao W."/>
            <person name="Li Z."/>
            <person name="Tong C."/>
        </authorList>
    </citation>
    <scope>NUCLEOTIDE SEQUENCE</scope>
    <source>
        <tissue evidence="2">Leaf</tissue>
    </source>
</reference>
<evidence type="ECO:0000256" key="1">
    <source>
        <dbReference type="ARBA" id="ARBA00007626"/>
    </source>
</evidence>
<sequence length="300" mass="34191">MAFLWVPRKNGFDSDPVLTKIPLSLARAHIPVPTSMIVRVILERENMPPLHILWSVVSHTVKMEIGTCLASNFLVQMCDGFLPLSSKRSVHAKVVKPDAMAFNLVLDACVRFKSSLKGQEIVDLMSQTGFDDIDSAQSFYLAFNRTFMHSASPVYVLMLIDSCIHFGWLEMAHDILNDMDAAGDLTGFTQHMALLTAYYSREMFKEAKSNTGSMDLEGSRDLYEVLPLDFIRGAYFERAMEVSGYMEECNMYRDKWMYKDDFLKLHKNLCWSLKASEASTEAQRKSLECVKAFRKWVGID</sequence>
<keyword evidence="3" id="KW-1185">Reference proteome</keyword>
<organism evidence="2 3">
    <name type="scientific">Populus deltoides</name>
    <name type="common">Eastern poplar</name>
    <name type="synonym">Eastern cottonwood</name>
    <dbReference type="NCBI Taxonomy" id="3696"/>
    <lineage>
        <taxon>Eukaryota</taxon>
        <taxon>Viridiplantae</taxon>
        <taxon>Streptophyta</taxon>
        <taxon>Embryophyta</taxon>
        <taxon>Tracheophyta</taxon>
        <taxon>Spermatophyta</taxon>
        <taxon>Magnoliopsida</taxon>
        <taxon>eudicotyledons</taxon>
        <taxon>Gunneridae</taxon>
        <taxon>Pentapetalae</taxon>
        <taxon>rosids</taxon>
        <taxon>fabids</taxon>
        <taxon>Malpighiales</taxon>
        <taxon>Salicaceae</taxon>
        <taxon>Saliceae</taxon>
        <taxon>Populus</taxon>
    </lineage>
</organism>
<evidence type="ECO:0008006" key="4">
    <source>
        <dbReference type="Google" id="ProtNLM"/>
    </source>
</evidence>
<gene>
    <name evidence="2" type="ORF">H0E87_002429</name>
</gene>
<protein>
    <recommendedName>
        <fullName evidence="4">Pentatricopeptide repeat-containing protein</fullName>
    </recommendedName>
</protein>
<dbReference type="PANTHER" id="PTHR46598:SF3">
    <property type="entry name" value="OS07G0495300 PROTEIN"/>
    <property type="match status" value="1"/>
</dbReference>
<evidence type="ECO:0000313" key="2">
    <source>
        <dbReference type="EMBL" id="KAH8521380.1"/>
    </source>
</evidence>
<dbReference type="InterPro" id="IPR011990">
    <property type="entry name" value="TPR-like_helical_dom_sf"/>
</dbReference>
<comment type="similarity">
    <text evidence="1">Belongs to the PPR family. P subfamily.</text>
</comment>
<proteinExistence type="inferred from homology"/>
<evidence type="ECO:0000313" key="3">
    <source>
        <dbReference type="Proteomes" id="UP000807159"/>
    </source>
</evidence>
<dbReference type="EMBL" id="JACEGQ020000001">
    <property type="protein sequence ID" value="KAH8521380.1"/>
    <property type="molecule type" value="Genomic_DNA"/>
</dbReference>
<dbReference type="Gene3D" id="1.25.40.10">
    <property type="entry name" value="Tetratricopeptide repeat domain"/>
    <property type="match status" value="1"/>
</dbReference>
<name>A0A8T2ZVM5_POPDE</name>
<accession>A0A8T2ZVM5</accession>
<comment type="caution">
    <text evidence="2">The sequence shown here is derived from an EMBL/GenBank/DDBJ whole genome shotgun (WGS) entry which is preliminary data.</text>
</comment>
<dbReference type="PANTHER" id="PTHR46598">
    <property type="entry name" value="BNAC05G43320D PROTEIN"/>
    <property type="match status" value="1"/>
</dbReference>
<dbReference type="AlphaFoldDB" id="A0A8T2ZVM5"/>
<dbReference type="Proteomes" id="UP000807159">
    <property type="component" value="Chromosome 1"/>
</dbReference>